<evidence type="ECO:0000256" key="1">
    <source>
        <dbReference type="SAM" id="MobiDB-lite"/>
    </source>
</evidence>
<sequence>MFNEYHCDPVVGPRWYFAMQVVAVHNQFCSPEWSEISKVPPSNEGGTVEETCPIGACVRAVEEFEKERLETFLLNNLEEAAECLHLLADKLPPPGRELLDVVWAVGRSVRLPEGLPVVGVLKRMRTWHNAVISVMPITHEDACQDGKVDRHIRLYLEAEWKNDAHNVISSSTLWRGTLPLRVQRAVPGLELPGFVLKFCEPSRPASVSPLPYNAKNPHVQPCGQPGQVYQYFDPSLELVQVVDVSSIPQFLFTNVHLQLSVEGVLTLKRSRCILQHFSLLPSHVGVILYLGCTITNVPVPPPVQLSSLKWKEFMGTKVNQPAAPDTLVKGRSKGLFFCLRADERHGCLATLLYSASHINGAAPAAIFNALYEVHKEPASTDFETSSFLGKLCSFRIDDLITAEKHFGVWLSENLHRLIESNDDGAAVASSPLPALLSAAREEVLLESMQTLPLTDPSTALPSYERPTSSKRDLHPAKCPERQALKNHDDVERLKHKLRFVLPPQFASLVSLGPYSKTCHVGLQPQEVLRLFTPEGLPTKSALPPPKVGCTPGLTEEMVRSMSFNDLLHCRFHGVDFCVDDGSVSPGRAFSVPQLFARCQSIETASFCSGSARTTQAHSPWPPNPTAQPSKDHGLDSTSDTEGKSTGSLGLLRRGSTDSFCSHTSLCPGPSDCESTASSRPSRNVPSSKQISQPQNCEEELQSSTSKACVTEGASSGKTEAKVARRKESRSQRHTRMLQGVVAKVLEKHNMARGNSCYSACSQRLFDVCKVYLKDLKTSHGLQAAMVKAAQCNVQQVLPASIGNDLIVQSKSGPVGPRVVDGLFLHLIRLGDFHHGTGPFWREEIVPELKTLSQTYIFTSFGHMTLSRPFRWMLSCHA</sequence>
<feature type="domain" description="DM2" evidence="3">
    <location>
        <begin position="227"/>
        <end position="539"/>
    </location>
</feature>
<name>A0A8C4R8P5_EPTBU</name>
<feature type="region of interest" description="Disordered" evidence="1">
    <location>
        <begin position="612"/>
        <end position="650"/>
    </location>
</feature>
<dbReference type="PANTHER" id="PTHR14382">
    <property type="entry name" value="MDM2-BINDING PROTEIN"/>
    <property type="match status" value="1"/>
</dbReference>
<feature type="compositionally biased region" description="Polar residues" evidence="1">
    <location>
        <begin position="635"/>
        <end position="647"/>
    </location>
</feature>
<dbReference type="InterPro" id="IPR029420">
    <property type="entry name" value="MTBP_central"/>
</dbReference>
<evidence type="ECO:0000313" key="5">
    <source>
        <dbReference type="Ensembl" id="ENSEBUP00000027002.1"/>
    </source>
</evidence>
<evidence type="ECO:0000313" key="6">
    <source>
        <dbReference type="Proteomes" id="UP000694388"/>
    </source>
</evidence>
<dbReference type="Ensembl" id="ENSEBUT00000027578.1">
    <property type="protein sequence ID" value="ENSEBUP00000027002.1"/>
    <property type="gene ID" value="ENSEBUG00000016600.1"/>
</dbReference>
<protein>
    <submittedName>
        <fullName evidence="5">MDM2 binding protein</fullName>
    </submittedName>
</protein>
<feature type="region of interest" description="Disordered" evidence="1">
    <location>
        <begin position="455"/>
        <end position="474"/>
    </location>
</feature>
<reference evidence="5" key="2">
    <citation type="submission" date="2025-09" db="UniProtKB">
        <authorList>
            <consortium name="Ensembl"/>
        </authorList>
    </citation>
    <scope>IDENTIFICATION</scope>
</reference>
<dbReference type="Pfam" id="PF14919">
    <property type="entry name" value="MTBP_mid"/>
    <property type="match status" value="1"/>
</dbReference>
<feature type="domain" description="DM2" evidence="2">
    <location>
        <begin position="14"/>
        <end position="200"/>
    </location>
</feature>
<feature type="compositionally biased region" description="Basic residues" evidence="1">
    <location>
        <begin position="723"/>
        <end position="734"/>
    </location>
</feature>
<dbReference type="GeneTree" id="ENSGT00390000003305"/>
<dbReference type="PANTHER" id="PTHR14382:SF1">
    <property type="entry name" value="MDM2-BINDING PROTEIN"/>
    <property type="match status" value="1"/>
</dbReference>
<dbReference type="GO" id="GO:0000776">
    <property type="term" value="C:kinetochore"/>
    <property type="evidence" value="ECO:0007669"/>
    <property type="project" value="TreeGrafter"/>
</dbReference>
<dbReference type="GO" id="GO:0031396">
    <property type="term" value="P:regulation of protein ubiquitination"/>
    <property type="evidence" value="ECO:0007669"/>
    <property type="project" value="InterPro"/>
</dbReference>
<feature type="domain" description="MDN2-binding protein C-terminal" evidence="4">
    <location>
        <begin position="551"/>
        <end position="796"/>
    </location>
</feature>
<feature type="region of interest" description="Disordered" evidence="1">
    <location>
        <begin position="665"/>
        <end position="734"/>
    </location>
</feature>
<keyword evidence="6" id="KW-1185">Reference proteome</keyword>
<dbReference type="InterPro" id="IPR039061">
    <property type="entry name" value="MTBP"/>
</dbReference>
<dbReference type="OMA" id="MQQRYIR"/>
<evidence type="ECO:0000259" key="3">
    <source>
        <dbReference type="Pfam" id="PF14919"/>
    </source>
</evidence>
<dbReference type="Pfam" id="PF14920">
    <property type="entry name" value="MTBP_C"/>
    <property type="match status" value="1"/>
</dbReference>
<dbReference type="GO" id="GO:0034501">
    <property type="term" value="P:protein localization to kinetochore"/>
    <property type="evidence" value="ECO:0007669"/>
    <property type="project" value="TreeGrafter"/>
</dbReference>
<dbReference type="AlphaFoldDB" id="A0A8C4R8P5"/>
<dbReference type="GO" id="GO:0007089">
    <property type="term" value="P:traversing start control point of mitotic cell cycle"/>
    <property type="evidence" value="ECO:0007669"/>
    <property type="project" value="TreeGrafter"/>
</dbReference>
<dbReference type="InterPro" id="IPR029418">
    <property type="entry name" value="MTBP_C"/>
</dbReference>
<proteinExistence type="predicted"/>
<dbReference type="InterPro" id="IPR029421">
    <property type="entry name" value="MTBP_N"/>
</dbReference>
<feature type="compositionally biased region" description="Polar residues" evidence="1">
    <location>
        <begin position="672"/>
        <end position="717"/>
    </location>
</feature>
<reference evidence="5" key="1">
    <citation type="submission" date="2025-08" db="UniProtKB">
        <authorList>
            <consortium name="Ensembl"/>
        </authorList>
    </citation>
    <scope>IDENTIFICATION</scope>
</reference>
<evidence type="ECO:0000259" key="4">
    <source>
        <dbReference type="Pfam" id="PF14920"/>
    </source>
</evidence>
<dbReference type="Pfam" id="PF14918">
    <property type="entry name" value="MTBP_N"/>
    <property type="match status" value="1"/>
</dbReference>
<organism evidence="5 6">
    <name type="scientific">Eptatretus burgeri</name>
    <name type="common">Inshore hagfish</name>
    <dbReference type="NCBI Taxonomy" id="7764"/>
    <lineage>
        <taxon>Eukaryota</taxon>
        <taxon>Metazoa</taxon>
        <taxon>Chordata</taxon>
        <taxon>Craniata</taxon>
        <taxon>Vertebrata</taxon>
        <taxon>Cyclostomata</taxon>
        <taxon>Myxini</taxon>
        <taxon>Myxiniformes</taxon>
        <taxon>Myxinidae</taxon>
        <taxon>Eptatretinae</taxon>
        <taxon>Eptatretus</taxon>
    </lineage>
</organism>
<accession>A0A8C4R8P5</accession>
<evidence type="ECO:0000259" key="2">
    <source>
        <dbReference type="Pfam" id="PF14918"/>
    </source>
</evidence>
<dbReference type="Proteomes" id="UP000694388">
    <property type="component" value="Unplaced"/>
</dbReference>